<dbReference type="InterPro" id="IPR043129">
    <property type="entry name" value="ATPase_NBD"/>
</dbReference>
<reference evidence="7 8" key="1">
    <citation type="submission" date="2016-02" db="EMBL/GenBank/DDBJ databases">
        <authorList>
            <person name="Wen L."/>
            <person name="He K."/>
            <person name="Yang H."/>
        </authorList>
    </citation>
    <scope>NUCLEOTIDE SEQUENCE [LARGE SCALE GENOMIC DNA]</scope>
    <source>
        <strain evidence="7">Trichococcus palustris</strain>
    </source>
</reference>
<accession>A0A143Y506</accession>
<dbReference type="PANTHER" id="PTHR43095:SF2">
    <property type="entry name" value="GLUCONOKINASE"/>
    <property type="match status" value="1"/>
</dbReference>
<dbReference type="GO" id="GO:0005975">
    <property type="term" value="P:carbohydrate metabolic process"/>
    <property type="evidence" value="ECO:0007669"/>
    <property type="project" value="InterPro"/>
</dbReference>
<organism evidence="7 8">
    <name type="scientific">Trichococcus palustris</name>
    <dbReference type="NCBI Taxonomy" id="140314"/>
    <lineage>
        <taxon>Bacteria</taxon>
        <taxon>Bacillati</taxon>
        <taxon>Bacillota</taxon>
        <taxon>Bacilli</taxon>
        <taxon>Lactobacillales</taxon>
        <taxon>Carnobacteriaceae</taxon>
        <taxon>Trichococcus</taxon>
    </lineage>
</organism>
<dbReference type="InterPro" id="IPR018484">
    <property type="entry name" value="FGGY_N"/>
</dbReference>
<dbReference type="GO" id="GO:0016773">
    <property type="term" value="F:phosphotransferase activity, alcohol group as acceptor"/>
    <property type="evidence" value="ECO:0007669"/>
    <property type="project" value="InterPro"/>
</dbReference>
<dbReference type="InterPro" id="IPR018483">
    <property type="entry name" value="Carb_kinase_FGGY_CS"/>
</dbReference>
<dbReference type="PANTHER" id="PTHR43095">
    <property type="entry name" value="SUGAR KINASE"/>
    <property type="match status" value="1"/>
</dbReference>
<evidence type="ECO:0000256" key="2">
    <source>
        <dbReference type="ARBA" id="ARBA00022679"/>
    </source>
</evidence>
<name>A0A143Y506_9LACT</name>
<feature type="domain" description="Carbohydrate kinase FGGY C-terminal" evidence="6">
    <location>
        <begin position="268"/>
        <end position="455"/>
    </location>
</feature>
<evidence type="ECO:0000259" key="5">
    <source>
        <dbReference type="Pfam" id="PF00370"/>
    </source>
</evidence>
<dbReference type="InterPro" id="IPR018485">
    <property type="entry name" value="FGGY_C"/>
</dbReference>
<sequence>MIFRLVVDYLAARFVMGVDIGTTSTKAVLYLTDGSAYESAYAYYPLLKENPEMAEQDLDDIYSAVLQTIKAVIQKAEIGPQDVAGIGFSSAMHSLLLMDADGHPLTRSITWADNRSKKYASMLKKSDMGQRIYEKTGTPLHPMSPLSKILWLKAERPELFQRARWFIGIKEYVLWRLFGEFVIDYSVASATGLFNIRNFAWDEEVLAFCGITGYQLSTPVSPTHQLQGLPEDIAELLGIDAQTPFIIGGNDGCLANLGVGAIRPGTATLTIGTSGAVRMTSHEPHVSKEGRTFSYILDERHFVNGGAVNNGGNVFDWALKQFMPSTIAEEEIYDRAMEMVSNIPAGSEGLVFHPYLNGERAPLWNADVRGNFSGINMLHTKEHFLRAVLEGICLNLKDVLDLIVPMNGKPNKIIASGGFSRSHVWRQVLTDIIGMPIEFPETFESSCTGAAVLCLQSLGIVESVDDAEELMGAAIEHQPNSENQEAYAALFPQFQKMSRLLNDFYGGDTE</sequence>
<dbReference type="Proteomes" id="UP000242754">
    <property type="component" value="Unassembled WGS sequence"/>
</dbReference>
<protein>
    <submittedName>
        <fullName evidence="7">Uncharacterized protein</fullName>
    </submittedName>
</protein>
<evidence type="ECO:0000256" key="1">
    <source>
        <dbReference type="ARBA" id="ARBA00009156"/>
    </source>
</evidence>
<dbReference type="PIRSF" id="PIRSF000538">
    <property type="entry name" value="GlpK"/>
    <property type="match status" value="1"/>
</dbReference>
<evidence type="ECO:0000256" key="3">
    <source>
        <dbReference type="ARBA" id="ARBA00022777"/>
    </source>
</evidence>
<dbReference type="PROSITE" id="PS00445">
    <property type="entry name" value="FGGY_KINASES_2"/>
    <property type="match status" value="1"/>
</dbReference>
<dbReference type="Gene3D" id="3.30.420.40">
    <property type="match status" value="2"/>
</dbReference>
<keyword evidence="3 4" id="KW-0418">Kinase</keyword>
<comment type="similarity">
    <text evidence="1 4">Belongs to the FGGY kinase family.</text>
</comment>
<dbReference type="GO" id="GO:0016301">
    <property type="term" value="F:kinase activity"/>
    <property type="evidence" value="ECO:0007669"/>
    <property type="project" value="UniProtKB-KW"/>
</dbReference>
<dbReference type="Pfam" id="PF02782">
    <property type="entry name" value="FGGY_C"/>
    <property type="match status" value="1"/>
</dbReference>
<keyword evidence="8" id="KW-1185">Reference proteome</keyword>
<keyword evidence="2 4" id="KW-0808">Transferase</keyword>
<evidence type="ECO:0000313" key="8">
    <source>
        <dbReference type="Proteomes" id="UP000242754"/>
    </source>
</evidence>
<dbReference type="Pfam" id="PF00370">
    <property type="entry name" value="FGGY_N"/>
    <property type="match status" value="1"/>
</dbReference>
<evidence type="ECO:0000313" key="7">
    <source>
        <dbReference type="EMBL" id="CZQ80287.1"/>
    </source>
</evidence>
<dbReference type="CDD" id="cd07770">
    <property type="entry name" value="ASKHA_NBD_FGGY_GntK"/>
    <property type="match status" value="1"/>
</dbReference>
<proteinExistence type="inferred from homology"/>
<dbReference type="AlphaFoldDB" id="A0A143Y506"/>
<evidence type="ECO:0000256" key="4">
    <source>
        <dbReference type="RuleBase" id="RU003733"/>
    </source>
</evidence>
<feature type="domain" description="Carbohydrate kinase FGGY N-terminal" evidence="5">
    <location>
        <begin position="15"/>
        <end position="258"/>
    </location>
</feature>
<dbReference type="OrthoDB" id="9805576at2"/>
<dbReference type="SUPFAM" id="SSF53067">
    <property type="entry name" value="Actin-like ATPase domain"/>
    <property type="match status" value="2"/>
</dbReference>
<dbReference type="STRING" id="140314.SAMN04488076_102233"/>
<evidence type="ECO:0000259" key="6">
    <source>
        <dbReference type="Pfam" id="PF02782"/>
    </source>
</evidence>
<gene>
    <name evidence="7" type="ORF">Tpal_58</name>
</gene>
<dbReference type="InterPro" id="IPR050406">
    <property type="entry name" value="FGGY_Carb_Kinase"/>
</dbReference>
<dbReference type="InterPro" id="IPR000577">
    <property type="entry name" value="Carb_kinase_FGGY"/>
</dbReference>
<dbReference type="EMBL" id="FJNE01000001">
    <property type="protein sequence ID" value="CZQ80287.1"/>
    <property type="molecule type" value="Genomic_DNA"/>
</dbReference>